<dbReference type="PRINTS" id="PR00625">
    <property type="entry name" value="JDOMAIN"/>
</dbReference>
<dbReference type="PANTHER" id="PTHR44825">
    <property type="match status" value="1"/>
</dbReference>
<dbReference type="AlphaFoldDB" id="A0ABD6EJR9"/>
<organism evidence="4 5">
    <name type="scientific">Gnathostoma spinigerum</name>
    <dbReference type="NCBI Taxonomy" id="75299"/>
    <lineage>
        <taxon>Eukaryota</taxon>
        <taxon>Metazoa</taxon>
        <taxon>Ecdysozoa</taxon>
        <taxon>Nematoda</taxon>
        <taxon>Chromadorea</taxon>
        <taxon>Rhabditida</taxon>
        <taxon>Spirurina</taxon>
        <taxon>Gnathostomatomorpha</taxon>
        <taxon>Gnathostomatoidea</taxon>
        <taxon>Gnathostomatidae</taxon>
        <taxon>Gnathostoma</taxon>
    </lineage>
</organism>
<evidence type="ECO:0000313" key="5">
    <source>
        <dbReference type="Proteomes" id="UP001608902"/>
    </source>
</evidence>
<dbReference type="Pfam" id="PF00226">
    <property type="entry name" value="DnaJ"/>
    <property type="match status" value="1"/>
</dbReference>
<dbReference type="SMART" id="SM00271">
    <property type="entry name" value="DnaJ"/>
    <property type="match status" value="1"/>
</dbReference>
<proteinExistence type="predicted"/>
<dbReference type="PANTHER" id="PTHR44825:SF1">
    <property type="entry name" value="DNAJ HOMOLOG SUBFAMILY C MEMBER 4"/>
    <property type="match status" value="1"/>
</dbReference>
<evidence type="ECO:0000259" key="3">
    <source>
        <dbReference type="PROSITE" id="PS50076"/>
    </source>
</evidence>
<keyword evidence="2" id="KW-0812">Transmembrane</keyword>
<feature type="domain" description="J" evidence="3">
    <location>
        <begin position="34"/>
        <end position="104"/>
    </location>
</feature>
<sequence length="307" mass="36036">MNGLQWSHFGGGMNTFGSSFRRLIFIPFRSLSKDYYEVLGVPHTASQTEIKDAYYAKSKQFHPDANNNLTEREKVLNKEAFVELKTAYDVLRRPADRKAYDEKVAFERNFREYHEHFRDLNGTGAFSNRARRNRSWTAASQFIHKREQELWQSILRWTIVGLCVVIIYNVGYLVLVINRDRQLKSLVPEDEIARSFLRQKEYADKRDDEKHIKNFGEILRASIDRAEKERRLTFGSKNPDEIREEYRWFNVLHKNDASKQYRSSSDHKTEATDRYRSAKTTPSGKENAFAVVNHVTKSGSNGLLYNY</sequence>
<reference evidence="4 5" key="1">
    <citation type="submission" date="2024-08" db="EMBL/GenBank/DDBJ databases">
        <title>Gnathostoma spinigerum genome.</title>
        <authorList>
            <person name="Gonzalez-Bertolin B."/>
            <person name="Monzon S."/>
            <person name="Zaballos A."/>
            <person name="Jimenez P."/>
            <person name="Dekumyoy P."/>
            <person name="Varona S."/>
            <person name="Cuesta I."/>
            <person name="Sumanam S."/>
            <person name="Adisakwattana P."/>
            <person name="Gasser R.B."/>
            <person name="Hernandez-Gonzalez A."/>
            <person name="Young N.D."/>
            <person name="Perteguer M.J."/>
        </authorList>
    </citation>
    <scope>NUCLEOTIDE SEQUENCE [LARGE SCALE GENOMIC DNA]</scope>
    <source>
        <strain evidence="4">AL3</strain>
        <tissue evidence="4">Liver</tissue>
    </source>
</reference>
<dbReference type="InterPro" id="IPR036869">
    <property type="entry name" value="J_dom_sf"/>
</dbReference>
<dbReference type="InterPro" id="IPR052763">
    <property type="entry name" value="DnaJ_C4"/>
</dbReference>
<dbReference type="CDD" id="cd06257">
    <property type="entry name" value="DnaJ"/>
    <property type="match status" value="1"/>
</dbReference>
<name>A0ABD6EJR9_9BILA</name>
<keyword evidence="5" id="KW-1185">Reference proteome</keyword>
<keyword evidence="2" id="KW-0472">Membrane</keyword>
<evidence type="ECO:0000256" key="2">
    <source>
        <dbReference type="SAM" id="Phobius"/>
    </source>
</evidence>
<accession>A0ABD6EJR9</accession>
<dbReference type="InterPro" id="IPR001623">
    <property type="entry name" value="DnaJ_domain"/>
</dbReference>
<evidence type="ECO:0000313" key="4">
    <source>
        <dbReference type="EMBL" id="MFH4980001.1"/>
    </source>
</evidence>
<evidence type="ECO:0000256" key="1">
    <source>
        <dbReference type="SAM" id="MobiDB-lite"/>
    </source>
</evidence>
<dbReference type="EMBL" id="JBGFUD010004919">
    <property type="protein sequence ID" value="MFH4980001.1"/>
    <property type="molecule type" value="Genomic_DNA"/>
</dbReference>
<gene>
    <name evidence="4" type="ORF">AB6A40_006710</name>
</gene>
<feature type="region of interest" description="Disordered" evidence="1">
    <location>
        <begin position="259"/>
        <end position="283"/>
    </location>
</feature>
<dbReference type="Gene3D" id="1.10.287.110">
    <property type="entry name" value="DnaJ domain"/>
    <property type="match status" value="1"/>
</dbReference>
<feature type="transmembrane region" description="Helical" evidence="2">
    <location>
        <begin position="154"/>
        <end position="177"/>
    </location>
</feature>
<feature type="compositionally biased region" description="Basic and acidic residues" evidence="1">
    <location>
        <begin position="259"/>
        <end position="276"/>
    </location>
</feature>
<comment type="caution">
    <text evidence="4">The sequence shown here is derived from an EMBL/GenBank/DDBJ whole genome shotgun (WGS) entry which is preliminary data.</text>
</comment>
<protein>
    <recommendedName>
        <fullName evidence="3">J domain-containing protein</fullName>
    </recommendedName>
</protein>
<dbReference type="Proteomes" id="UP001608902">
    <property type="component" value="Unassembled WGS sequence"/>
</dbReference>
<keyword evidence="2" id="KW-1133">Transmembrane helix</keyword>
<dbReference type="PROSITE" id="PS50076">
    <property type="entry name" value="DNAJ_2"/>
    <property type="match status" value="1"/>
</dbReference>
<dbReference type="SUPFAM" id="SSF46565">
    <property type="entry name" value="Chaperone J-domain"/>
    <property type="match status" value="1"/>
</dbReference>